<evidence type="ECO:0000256" key="4">
    <source>
        <dbReference type="ARBA" id="ARBA00022553"/>
    </source>
</evidence>
<dbReference type="GO" id="GO:0007051">
    <property type="term" value="P:spindle organization"/>
    <property type="evidence" value="ECO:0007669"/>
    <property type="project" value="TreeGrafter"/>
</dbReference>
<evidence type="ECO:0000259" key="14">
    <source>
        <dbReference type="PROSITE" id="PS50021"/>
    </source>
</evidence>
<organism evidence="15 16">
    <name type="scientific">Penaeus vannamei</name>
    <name type="common">Whiteleg shrimp</name>
    <name type="synonym">Litopenaeus vannamei</name>
    <dbReference type="NCBI Taxonomy" id="6689"/>
    <lineage>
        <taxon>Eukaryota</taxon>
        <taxon>Metazoa</taxon>
        <taxon>Ecdysozoa</taxon>
        <taxon>Arthropoda</taxon>
        <taxon>Crustacea</taxon>
        <taxon>Multicrustacea</taxon>
        <taxon>Malacostraca</taxon>
        <taxon>Eumalacostraca</taxon>
        <taxon>Eucarida</taxon>
        <taxon>Decapoda</taxon>
        <taxon>Dendrobranchiata</taxon>
        <taxon>Penaeoidea</taxon>
        <taxon>Penaeidae</taxon>
        <taxon>Penaeus</taxon>
    </lineage>
</organism>
<feature type="compositionally biased region" description="Polar residues" evidence="13">
    <location>
        <begin position="1140"/>
        <end position="1171"/>
    </location>
</feature>
<dbReference type="Pfam" id="PF00612">
    <property type="entry name" value="IQ"/>
    <property type="match status" value="36"/>
</dbReference>
<gene>
    <name evidence="15" type="ORF">C7M84_016007</name>
</gene>
<dbReference type="InterPro" id="IPR031549">
    <property type="entry name" value="ASH"/>
</dbReference>
<feature type="domain" description="Calponin-homology (CH)" evidence="14">
    <location>
        <begin position="1801"/>
        <end position="1934"/>
    </location>
</feature>
<evidence type="ECO:0000313" key="15">
    <source>
        <dbReference type="EMBL" id="ROT66000.1"/>
    </source>
</evidence>
<evidence type="ECO:0000256" key="2">
    <source>
        <dbReference type="ARBA" id="ARBA00004496"/>
    </source>
</evidence>
<dbReference type="PANTHER" id="PTHR22706">
    <property type="entry name" value="ASSEMBLY FACTOR FOR SPINDLE MICROTUBULES"/>
    <property type="match status" value="1"/>
</dbReference>
<sequence length="4268" mass="496380">MSHRGFLVMDPSPEKIQERRPRGHGEAMAYFEISPVHKQKKKVVQEEEIPVLRLTHFTHSPKISFETVKLGTTRQRKLRVLNPKDQKQLFFCEKFPGEDSGFACSDLNLELEPAESVDLILSWSPVKEGNVRELIQWKTSLGVRAQTVILGTCIDPNAKKKAKGRGRAPLKPQNASIGQLGAKKPVAVPAPKAPRGGKRVLKPAGKKTGSENKPPVFQEPVVRPEAFNFAESTHRGKKQAPSSKNSRRVVISTSSQESVVVDPVTLNSTRNSEVCAETESLCVSAIESESVASPTKHRPHSKQHPRKGLKHHVAWKDVSDSEDFTARRMTYCLPGQEEVTEIHQVVDEELTEINIKREEVYEVFYSVTEEVMQDGTRETFITPSAPSLISTKERTLKQTESKHSEEVWQVHDAIHQQSAEMPLRRQTFAKGAKVGTHDCADGDIHSINYLTTESTAFSNETFRKIVGQLPPCNAEESPMRRQTFVASKPEKFRSMEGDSLPVCNGLATPLRRQTYLTTETNDFKSVENGNLPLCDVEESPLRRKTFVKKDKDFLRRQSLFHRDDIENLDSYKDCHTYNDVCKQFENSNASDTSTPTMGSTPPLRGDSSVTGLQMTPITPAPLTGISSLASMKASCMNLLEKLNSEEVPDTPKPSSKAEVKGSLCSGYNSFSPDTDMYTAPGSPSSEYETAPSTPPEPALTIEDFNVSVEFPTPKIGEHVSKLRSVNLEDVSLMLKQELEGQRKEGLEESISTDSLEKTFSPEKVLTENLPVSHQHDLYVEHGRESSDCQSPIPHHRLSTETITKETSILHPDDIVAVDEHHNSCETVVRDLPTFSPSSLPQVTEFSNPRRMSDIGLQRCNKKKQNLRKSDSFLDGVKPYQSEALDELLLFKGVAKETEFAPELIQEVQDEDFIIASAADFSFDPSIDPRRCSTGRKPLPPDELTEQRRLSDKCRQLFLAAEEVSQVVQCSETFDAAPALGLSTILEVEEATLAIPLNKTCDVPLSRTHELPMNKTQELSVNKTQDMPMNKTHDIPQNCSEDVPFNKTHDLPRNKAEDLSLNRTHDLPKDKNQDVLMSKTQDLLNDGNHHPYLSKSDEFPINQTHDLSISKTQNLPVNKAQDLSMNKTKDLSMNRTKDLSMNKTQDLPSNKTQDLPMNKTQDLPMNKTQDLPMNKTQDLPMNKTQDLPMNKTQDLPMNKTQELPLIKTQGLEEVQDVFVNETQNKSTRETLQLPANMTHNLTGENALDLQLDKTRNLHMIRTRDSSFGKTQVLNHRYESKITESYQSHVCESSEEFTSGTQIIPEKVELQQEVYFANSDVRVVVNKEEVSSDVSQKKDEGEKHGLFIEISPTRPKRPPEEQQRKSVPKRSRVNPAPGVSVRVSSLKSRNDKQSPKKLSVVSSKCKSPRKPPVVRNTTATKAAPRSSLVGKENTVRAPSASQPSRTLGQTKSISGSRLSRSSSRPKLATMSASTSCLASTTTHSAPVRHSSVTDVNGGLSNSTDSINSSSCSLSKSSSARGLSASALSSTSSINRRKLVSKSGVKGPQSKLTLIKSNKTTIVHHPNPYAAKNMYYDDRWVEKQIAGFTNWLNFILTPPEEEDVASKVKKVDMGKLWSEATRTSRIEVAPTKEVMSLRAYTARRRLNRLRRKACKFYQSPEVVEVVAKLETAIDKKLLAIRKDRLTHADLGLKQMMLQLVLSYNPLWLRIGLETVYGELLHLNSNSDMTGITRFIITRLLNNPDIAAHFAHPSVPHCYRAGYEEAIKNFQLKKFLLLVFFLDHAKTTRLMDHDPCLFNKEAEYKSSRDILIAFAREFLSGVGDITKHLGYLGYTVTHKQTVLEEFDYAVKNLAVDLRCGIRLTRVMEMLTKNFKLSPKMRVPAISRLQKVHNTDVALTALEQAGCNGVRAKFPSKDIVDGHKEQTLALLWTIIFKFQVSVIVSEVRLREEIGYLRRSLVVRSQLEQRARAGLESVSEAVIELGQLSKTEKGSDETLLTYLKLWSQFACAHYGVQVENLTVSFSDGRALCLLLHHYYPDLMPLHLINLETTQNMPSQGINLDISVDDSFTDMTYTDTTDKEEYNRRLANEKENFAVFVDKVHMQSAIVIQRWWRGKWRAKQKALYEKAAVVLQAHWRKRMAMKLLQKYREKKELERKHRAAHVIQAAYRRYIVGRYLKQSQAASCIQNAWKAYTQRQAFLKARNSAAIIQAAFRGWKCRRQFLMTKRVITHIQREYRRKLIVRRLTQEYKLKCKAIVSVQKWWRNVLKKREHERQLREHQAAATIINFFKMCVQRRSFLEKYKSIILLQSHVRRLHCQKKYINTLKSVLLIQTKWRATLLAREMRAQYLELRKVAITLQTHIRCYLVRKEYTAVRSSAIVIQKTYKMKKQRKTYLDMQKAALNLQQRWRSRKQMQEHQNKYQKMREAAVKIQAFRRGYKVRKALMEKQKAAVCLQAAYRMWKERESYRKKRNAVISLQTHIRAWLYMKQDQVYYQSIKTAAVIVQANWRGKVVREEFLLVKRSAVLIQALFRGWKVRRQYNKEVNAAISIQRWYTATKAMKQENERYRRLRSSAIIIQSVFRAYQERIYYLKTLKSVTKIQAAVRGWLKHQQYMKLRAAAVMVQQKYRAKKQMEEQLNAYSAMRSAAVKIQSQVRMYYCRKQYLVKCSAAVTIQKYARGFIAFRKYQHLKKNVRVIQRYAHAWLEARKVQQQYQELKQATVLLQAHIRGFQLRRNLQKKRAACIMVQSMYRMKREQRLYQRKKEAAVKIQNAYKAYRLGRDVLCQYMTQRKASIKIQNYWRMYQARSSYSQKRLAAITIQQRYRAWNLGCEAYNEYQRRKKACIAIQAWIRMLKAKRQYAMKQRAALVIQQQYRAIALGRKEQKEFHTLKTATIKLQSKYRMRKQQTQYQHERSAVLVLQKYTRAYLAMKADQEMFAAKKKAAILIQATVRGWLQHRDYNLERAACIRIQTWFRCQLAHKAYLAQKRASLTIQRYYRAYRLGKQIQDEYKITRNSVIILQAATKGYLTRKHLKKRQRAATILQAKFRGRKEYLSYNRKKAAVLTLQRHYRNKMLGDSIRQHFLEMRESIVSIQALARGFLVRKEMKRRSDAALVIQSFWRMHILQNEFAKQKTAAVILQKAYRSHCLTKSAVAEYKKIKLAVCILQASVRGYLARKLLREQVNAAICIQSWFRGWQQKKLYGHQRRGAITIQKHCRAYFVGKKVRQEYQYDKKCLVKSQAVVRGFLVRQDLKKQQAAATVLQAYIRRHLVRKQYLQQVEAATFIQRCYRRYMLTQEIHQLYKTKRFAVITIQSAVRGFLVRKELNRKHEAATKIQARTRAWLVHQQYVKYVEAIKTIQVHWRATLLMKTEREHYHTVRGAFVRIQAIWRGRLVRKKLDEQHVAATVIQSHVRKFLEYKRYQKIQSCTVQIQRWWRNIHLSLTIRKEYIIRKEATLVIQSVVRRFLKRRKDERENKAATILQAQYRGYVQRQKYLKERQSVIKIQRWWVLLREKQRAHGEYMKIQRATLILQAAFRGMKVRRAIEVQRKAQVRIAASFRGWRVRQENFQKVQAATLLQRWWKGIRLAREERERYCLVRNSLIRLQATARGMLVRKAISQKHKASTRIQAVMRGWLLRRKFLNTVQSAITIQRWWRSLRKVKMEEQEYQAKRNATITLQKCFRGLMVRRRYIQKRDAAVKIQVYFRQWLAHQRYLRIVQSSVLIQKWWRSIKEMKEEQKKYQLTREAAVTFQSYFRGMCVRREMKQRREAAVKLQSYLRGWLVRREYAWQVKRVVTIQRWWRTTKLAREERLRYIRMRNAAIVIQSYARRMQVTQELKKQNDGALKIQAYFRRWYVQRDYHRKMDAVVKLQRYWRGAYQTLRAQERYIYMKRAAVIIQAAWRGRQARQVLKHSKAACILQAYVRGWFARRYVKEERRRIHLRRVTKVTKVHMAAITIQRSFRRHQAMVRAKQTIESVVKLQQWMRAVLQRRRYLKQREGAVVIQRAWRRKLEKIKKERRVRAATVLQAAWRGRVARRALKNKKLNDVRQRLEAATREATDAKRIGNRTVCAISYLIKYKDLKRILIAVMYLDTSTRWSPPCCEKLSEGVALDTIMFLLRSCNRSIPHMQIQSYVLNILINLARYPYTAPSLHRLEGLVESLIQLMTIYYEKGPAIFTKCCTLLYILTTTNPPQKDMGTSKVKDELRSLKNLMIRRENASLRGQRPAKRNPLPASQLPAITPEWALKTSHPREFEEPMLAIITLLARLSLVKHEA</sequence>
<dbReference type="SUPFAM" id="SSF47576">
    <property type="entry name" value="Calponin-homology domain, CH-domain"/>
    <property type="match status" value="1"/>
</dbReference>
<evidence type="ECO:0000256" key="12">
    <source>
        <dbReference type="SAM" id="Coils"/>
    </source>
</evidence>
<feature type="compositionally biased region" description="Basic and acidic residues" evidence="13">
    <location>
        <begin position="1327"/>
        <end position="1344"/>
    </location>
</feature>
<dbReference type="GO" id="GO:0051295">
    <property type="term" value="P:establishment of meiotic spindle localization"/>
    <property type="evidence" value="ECO:0007669"/>
    <property type="project" value="TreeGrafter"/>
</dbReference>
<keyword evidence="3" id="KW-0963">Cytoplasm</keyword>
<dbReference type="SUPFAM" id="SSF52540">
    <property type="entry name" value="P-loop containing nucleoside triphosphate hydrolases"/>
    <property type="match status" value="16"/>
</dbReference>
<dbReference type="GO" id="GO:0000278">
    <property type="term" value="P:mitotic cell cycle"/>
    <property type="evidence" value="ECO:0007669"/>
    <property type="project" value="TreeGrafter"/>
</dbReference>
<protein>
    <recommendedName>
        <fullName evidence="14">Calponin-homology (CH) domain-containing protein</fullName>
    </recommendedName>
</protein>
<feature type="compositionally biased region" description="Low complexity" evidence="13">
    <location>
        <begin position="1498"/>
        <end position="1514"/>
    </location>
</feature>
<dbReference type="Proteomes" id="UP000283509">
    <property type="component" value="Unassembled WGS sequence"/>
</dbReference>
<reference evidence="15 16" key="2">
    <citation type="submission" date="2019-01" db="EMBL/GenBank/DDBJ databases">
        <title>The decoding of complex shrimp genome reveals the adaptation for benthos swimmer, frequently molting mechanism and breeding impact on genome.</title>
        <authorList>
            <person name="Sun Y."/>
            <person name="Gao Y."/>
            <person name="Yu Y."/>
        </authorList>
    </citation>
    <scope>NUCLEOTIDE SEQUENCE [LARGE SCALE GENOMIC DNA]</scope>
    <source>
        <tissue evidence="15">Muscle</tissue>
    </source>
</reference>
<dbReference type="STRING" id="6689.A0A3R7LXR0"/>
<dbReference type="Pfam" id="PF15780">
    <property type="entry name" value="ASH"/>
    <property type="match status" value="1"/>
</dbReference>
<keyword evidence="6" id="KW-0677">Repeat</keyword>
<feature type="compositionally biased region" description="Polar residues" evidence="13">
    <location>
        <begin position="1013"/>
        <end position="1026"/>
    </location>
</feature>
<feature type="compositionally biased region" description="Polar residues" evidence="13">
    <location>
        <begin position="681"/>
        <end position="691"/>
    </location>
</feature>
<evidence type="ECO:0000256" key="9">
    <source>
        <dbReference type="ARBA" id="ARBA00023054"/>
    </source>
</evidence>
<dbReference type="InterPro" id="IPR000048">
    <property type="entry name" value="IQ_motif_EF-hand-BS"/>
</dbReference>
<evidence type="ECO:0000256" key="5">
    <source>
        <dbReference type="ARBA" id="ARBA00022618"/>
    </source>
</evidence>
<feature type="compositionally biased region" description="Low complexity" evidence="13">
    <location>
        <begin position="182"/>
        <end position="194"/>
    </location>
</feature>
<evidence type="ECO:0000313" key="16">
    <source>
        <dbReference type="Proteomes" id="UP000283509"/>
    </source>
</evidence>
<evidence type="ECO:0000256" key="1">
    <source>
        <dbReference type="ARBA" id="ARBA00004123"/>
    </source>
</evidence>
<feature type="region of interest" description="Disordered" evidence="13">
    <location>
        <begin position="231"/>
        <end position="258"/>
    </location>
</feature>
<dbReference type="Pfam" id="PF11971">
    <property type="entry name" value="CAMSAP_CH"/>
    <property type="match status" value="1"/>
</dbReference>
<keyword evidence="16" id="KW-1185">Reference proteome</keyword>
<dbReference type="GO" id="GO:0051301">
    <property type="term" value="P:cell division"/>
    <property type="evidence" value="ECO:0007669"/>
    <property type="project" value="UniProtKB-KW"/>
</dbReference>
<feature type="region of interest" description="Disordered" evidence="13">
    <location>
        <begin position="289"/>
        <end position="310"/>
    </location>
</feature>
<dbReference type="GO" id="GO:0005516">
    <property type="term" value="F:calmodulin binding"/>
    <property type="evidence" value="ECO:0007669"/>
    <property type="project" value="UniProtKB-KW"/>
</dbReference>
<keyword evidence="11" id="KW-0131">Cell cycle</keyword>
<feature type="compositionally biased region" description="Basic and acidic residues" evidence="13">
    <location>
        <begin position="1046"/>
        <end position="1072"/>
    </location>
</feature>
<dbReference type="FunFam" id="1.10.418.10:FF:000051">
    <property type="entry name" value="Abnormal spindle-like microcephaly-associated protein homolog"/>
    <property type="match status" value="1"/>
</dbReference>
<proteinExistence type="predicted"/>
<dbReference type="SMART" id="SM00015">
    <property type="entry name" value="IQ"/>
    <property type="match status" value="71"/>
</dbReference>
<dbReference type="InterPro" id="IPR001715">
    <property type="entry name" value="CH_dom"/>
</dbReference>
<dbReference type="PANTHER" id="PTHR22706:SF1">
    <property type="entry name" value="ASSEMBLY FACTOR FOR SPINDLE MICROTUBULES"/>
    <property type="match status" value="1"/>
</dbReference>
<dbReference type="PROSITE" id="PS50021">
    <property type="entry name" value="CH"/>
    <property type="match status" value="1"/>
</dbReference>
<keyword evidence="5" id="KW-0132">Cell division</keyword>
<keyword evidence="10" id="KW-0539">Nucleus</keyword>
<reference evidence="15 16" key="1">
    <citation type="submission" date="2018-04" db="EMBL/GenBank/DDBJ databases">
        <authorList>
            <person name="Zhang X."/>
            <person name="Yuan J."/>
            <person name="Li F."/>
            <person name="Xiang J."/>
        </authorList>
    </citation>
    <scope>NUCLEOTIDE SEQUENCE [LARGE SCALE GENOMIC DNA]</scope>
    <source>
        <tissue evidence="15">Muscle</tissue>
    </source>
</reference>
<feature type="compositionally biased region" description="Polar residues" evidence="13">
    <location>
        <begin position="586"/>
        <end position="599"/>
    </location>
</feature>
<dbReference type="EMBL" id="QCYY01003002">
    <property type="protein sequence ID" value="ROT66000.1"/>
    <property type="molecule type" value="Genomic_DNA"/>
</dbReference>
<feature type="region of interest" description="Disordered" evidence="13">
    <location>
        <begin position="1131"/>
        <end position="1171"/>
    </location>
</feature>
<dbReference type="PROSITE" id="PS50096">
    <property type="entry name" value="IQ"/>
    <property type="match status" value="45"/>
</dbReference>
<accession>A0A3R7LXR0</accession>
<feature type="compositionally biased region" description="Basic residues" evidence="13">
    <location>
        <begin position="195"/>
        <end position="205"/>
    </location>
</feature>
<feature type="compositionally biased region" description="Low complexity" evidence="13">
    <location>
        <begin position="1450"/>
        <end position="1483"/>
    </location>
</feature>
<evidence type="ECO:0000256" key="8">
    <source>
        <dbReference type="ARBA" id="ARBA00022860"/>
    </source>
</evidence>
<feature type="compositionally biased region" description="Basic residues" evidence="13">
    <location>
        <begin position="159"/>
        <end position="168"/>
    </location>
</feature>
<evidence type="ECO:0000256" key="13">
    <source>
        <dbReference type="SAM" id="MobiDB-lite"/>
    </source>
</evidence>
<dbReference type="Gene3D" id="1.20.5.190">
    <property type="match status" value="31"/>
</dbReference>
<dbReference type="GO" id="GO:0000922">
    <property type="term" value="C:spindle pole"/>
    <property type="evidence" value="ECO:0007669"/>
    <property type="project" value="TreeGrafter"/>
</dbReference>
<keyword evidence="9 12" id="KW-0175">Coiled coil</keyword>
<evidence type="ECO:0000256" key="3">
    <source>
        <dbReference type="ARBA" id="ARBA00022490"/>
    </source>
</evidence>
<dbReference type="OrthoDB" id="2148418at2759"/>
<feature type="region of interest" description="Disordered" evidence="13">
    <location>
        <begin position="670"/>
        <end position="697"/>
    </location>
</feature>
<evidence type="ECO:0000256" key="11">
    <source>
        <dbReference type="ARBA" id="ARBA00023306"/>
    </source>
</evidence>
<comment type="caution">
    <text evidence="15">The sequence shown here is derived from an EMBL/GenBank/DDBJ whole genome shotgun (WGS) entry which is preliminary data.</text>
</comment>
<keyword evidence="4" id="KW-0597">Phosphoprotein</keyword>
<dbReference type="InterPro" id="IPR022613">
    <property type="entry name" value="CH_CAMSAP_2"/>
</dbReference>
<feature type="region of interest" description="Disordered" evidence="13">
    <location>
        <begin position="586"/>
        <end position="615"/>
    </location>
</feature>
<feature type="compositionally biased region" description="Polar residues" evidence="13">
    <location>
        <begin position="1437"/>
        <end position="1449"/>
    </location>
</feature>
<dbReference type="InterPro" id="IPR036872">
    <property type="entry name" value="CH_dom_sf"/>
</dbReference>
<feature type="region of interest" description="Disordered" evidence="13">
    <location>
        <begin position="1007"/>
        <end position="1073"/>
    </location>
</feature>
<feature type="coiled-coil region" evidence="12">
    <location>
        <begin position="4031"/>
        <end position="4058"/>
    </location>
</feature>
<dbReference type="InterPro" id="IPR051185">
    <property type="entry name" value="ASPM"/>
</dbReference>
<dbReference type="CDD" id="cd21223">
    <property type="entry name" value="CH_ASPM_rpt1"/>
    <property type="match status" value="1"/>
</dbReference>
<keyword evidence="7" id="KW-0498">Mitosis</keyword>
<feature type="compositionally biased region" description="Basic residues" evidence="13">
    <location>
        <begin position="295"/>
        <end position="310"/>
    </location>
</feature>
<dbReference type="GO" id="GO:0005737">
    <property type="term" value="C:cytoplasm"/>
    <property type="evidence" value="ECO:0007669"/>
    <property type="project" value="UniProtKB-SubCell"/>
</dbReference>
<feature type="compositionally biased region" description="Low complexity" evidence="13">
    <location>
        <begin position="1394"/>
        <end position="1403"/>
    </location>
</feature>
<evidence type="ECO:0000256" key="6">
    <source>
        <dbReference type="ARBA" id="ARBA00022737"/>
    </source>
</evidence>
<dbReference type="CDD" id="cd23767">
    <property type="entry name" value="IQCD"/>
    <property type="match status" value="3"/>
</dbReference>
<evidence type="ECO:0000256" key="7">
    <source>
        <dbReference type="ARBA" id="ARBA00022776"/>
    </source>
</evidence>
<dbReference type="InterPro" id="IPR027417">
    <property type="entry name" value="P-loop_NTPase"/>
</dbReference>
<keyword evidence="8" id="KW-0112">Calmodulin-binding</keyword>
<dbReference type="Gene3D" id="1.10.418.10">
    <property type="entry name" value="Calponin-like domain"/>
    <property type="match status" value="2"/>
</dbReference>
<name>A0A3R7LXR0_PENVA</name>
<feature type="region of interest" description="Disordered" evidence="13">
    <location>
        <begin position="1327"/>
        <end position="1514"/>
    </location>
</feature>
<dbReference type="FunFam" id="1.20.5.190:FF:000008">
    <property type="entry name" value="Abnormal spindle-like microcephaly-associated protein homolog"/>
    <property type="match status" value="1"/>
</dbReference>
<comment type="subcellular location">
    <subcellularLocation>
        <location evidence="2">Cytoplasm</location>
    </subcellularLocation>
    <subcellularLocation>
        <location evidence="1">Nucleus</location>
    </subcellularLocation>
</comment>
<dbReference type="GO" id="GO:0005634">
    <property type="term" value="C:nucleus"/>
    <property type="evidence" value="ECO:0007669"/>
    <property type="project" value="UniProtKB-SubCell"/>
</dbReference>
<evidence type="ECO:0000256" key="10">
    <source>
        <dbReference type="ARBA" id="ARBA00023242"/>
    </source>
</evidence>
<feature type="region of interest" description="Disordered" evidence="13">
    <location>
        <begin position="159"/>
        <end position="217"/>
    </location>
</feature>